<accession>A0A2H0N1W8</accession>
<dbReference type="AlphaFoldDB" id="A0A2H0N1W8"/>
<evidence type="ECO:0000313" key="2">
    <source>
        <dbReference type="Proteomes" id="UP000229782"/>
    </source>
</evidence>
<protein>
    <submittedName>
        <fullName evidence="1">Uncharacterized protein</fullName>
    </submittedName>
</protein>
<proteinExistence type="predicted"/>
<dbReference type="EMBL" id="PCWM01000078">
    <property type="protein sequence ID" value="PIR02880.1"/>
    <property type="molecule type" value="Genomic_DNA"/>
</dbReference>
<gene>
    <name evidence="1" type="ORF">COV60_03305</name>
</gene>
<name>A0A2H0N1W8_9BACT</name>
<organism evidence="1 2">
    <name type="scientific">Candidatus Magasanikbacteria bacterium CG11_big_fil_rev_8_21_14_0_20_43_7</name>
    <dbReference type="NCBI Taxonomy" id="1974654"/>
    <lineage>
        <taxon>Bacteria</taxon>
        <taxon>Candidatus Magasanikiibacteriota</taxon>
    </lineage>
</organism>
<dbReference type="Proteomes" id="UP000229782">
    <property type="component" value="Unassembled WGS sequence"/>
</dbReference>
<comment type="caution">
    <text evidence="1">The sequence shown here is derived from an EMBL/GenBank/DDBJ whole genome shotgun (WGS) entry which is preliminary data.</text>
</comment>
<evidence type="ECO:0000313" key="1">
    <source>
        <dbReference type="EMBL" id="PIR02880.1"/>
    </source>
</evidence>
<reference evidence="1 2" key="1">
    <citation type="submission" date="2017-09" db="EMBL/GenBank/DDBJ databases">
        <title>Depth-based differentiation of microbial function through sediment-hosted aquifers and enrichment of novel symbionts in the deep terrestrial subsurface.</title>
        <authorList>
            <person name="Probst A.J."/>
            <person name="Ladd B."/>
            <person name="Jarett J.K."/>
            <person name="Geller-Mcgrath D.E."/>
            <person name="Sieber C.M."/>
            <person name="Emerson J.B."/>
            <person name="Anantharaman K."/>
            <person name="Thomas B.C."/>
            <person name="Malmstrom R."/>
            <person name="Stieglmeier M."/>
            <person name="Klingl A."/>
            <person name="Woyke T."/>
            <person name="Ryan C.M."/>
            <person name="Banfield J.F."/>
        </authorList>
    </citation>
    <scope>NUCLEOTIDE SEQUENCE [LARGE SCALE GENOMIC DNA]</scope>
    <source>
        <strain evidence="1">CG11_big_fil_rev_8_21_14_0_20_43_7</strain>
    </source>
</reference>
<sequence length="89" mass="9898">MIKRSKDQEDSQYANLSFDEIDCIPTEYAAMQSIFTATTKLIAGRHNQPIANLTPIDNNTFTRFLGVAAFPSGDVPRGNFNPDAAYRQV</sequence>